<dbReference type="EMBL" id="MG602507">
    <property type="protein sequence ID" value="AVG46629.1"/>
    <property type="molecule type" value="Genomic_DNA"/>
</dbReference>
<sequence length="504" mass="59992">MEKSDRIVITINANNTLFQTTLGTIKNNKVLVDMINTENHTINLNMDPKNVNTIINYLRGCINIDKLAKIYLDSKKLGIDIKLQNYVCINIGGKIFYVDKELISNRLDYFVLFFKYNKEHDPDYSTILIDRCYNLFEQIIRVLKNKLSIDNIPENLSQELEFYGYKTDPVIFFQSNKFGYYSINNIIYQGKNVSPNIDHHSNLLNNFKNKYNIYCHNYESYKPEYIIIHLGSKIKKSELDNIKLYNNIDNIGSRYYVDENYKKIEYRYYIDESFEKIYIINHIELLYHNIEYNDYYDNDYQKYDITKYGRLFYNKMHNLIIINPIYSHDSSNNNYEIFIPKNFNVINVNTLHYSSIGYGYGQVIKHLKNPEIKSHFYKKLKIPIENTHIVKFDLLDLTGRGSFSSSYGENITIINKLYFTFAKNSESINYIEIIDKYDKNIICRSNAKYNIKKNNYTISELKNSDFNFINLLTETLGCEIIIYFRKPIRDTLSIYYKTSDIWFN</sequence>
<name>A0A2L2DKE8_MIMIV</name>
<dbReference type="Gene3D" id="3.30.710.10">
    <property type="entry name" value="Potassium Channel Kv1.1, Chain A"/>
    <property type="match status" value="1"/>
</dbReference>
<dbReference type="PROSITE" id="PS50097">
    <property type="entry name" value="BTB"/>
    <property type="match status" value="1"/>
</dbReference>
<evidence type="ECO:0000256" key="1">
    <source>
        <dbReference type="ARBA" id="ARBA00006497"/>
    </source>
</evidence>
<dbReference type="SUPFAM" id="SSF54695">
    <property type="entry name" value="POZ domain"/>
    <property type="match status" value="1"/>
</dbReference>
<proteinExistence type="inferred from homology"/>
<organismHost>
    <name type="scientific">Acanthamoeba polyphaga</name>
    <name type="common">Amoeba</name>
    <dbReference type="NCBI Taxonomy" id="5757"/>
</organismHost>
<organism evidence="3">
    <name type="scientific">Acanthamoeba polyphaga mimivirus</name>
    <name type="common">APMV</name>
    <dbReference type="NCBI Taxonomy" id="212035"/>
    <lineage>
        <taxon>Viruses</taxon>
        <taxon>Varidnaviria</taxon>
        <taxon>Bamfordvirae</taxon>
        <taxon>Nucleocytoviricota</taxon>
        <taxon>Megaviricetes</taxon>
        <taxon>Imitervirales</taxon>
        <taxon>Mimiviridae</taxon>
        <taxon>Megamimivirinae</taxon>
        <taxon>Mimivirus</taxon>
        <taxon>Mimivirus bradfordmassiliense</taxon>
    </lineage>
</organism>
<reference evidence="3" key="1">
    <citation type="journal article" date="2017" name="Front. Microbiol.">
        <title>Genome Characterization of the First Mimiviruses of Lineage C Isolated in Brazil.</title>
        <authorList>
            <person name="Assis F.L."/>
            <person name="Franco-Luiz A.P.M."/>
            <person name="Dos Santos R.N."/>
            <person name="Campos F.S."/>
            <person name="Dornas F.P."/>
            <person name="Borato P.V.M."/>
            <person name="Franco A.C."/>
            <person name="Abrahao J.S."/>
            <person name="Colson P."/>
            <person name="Scola B."/>
        </authorList>
    </citation>
    <scope>NUCLEOTIDE SEQUENCE [LARGE SCALE GENOMIC DNA]</scope>
</reference>
<evidence type="ECO:0000313" key="3">
    <source>
        <dbReference type="EMBL" id="AVG46629.1"/>
    </source>
</evidence>
<evidence type="ECO:0000259" key="2">
    <source>
        <dbReference type="PROSITE" id="PS50097"/>
    </source>
</evidence>
<dbReference type="Proteomes" id="UP000280369">
    <property type="component" value="Segment"/>
</dbReference>
<feature type="domain" description="BTB" evidence="2">
    <location>
        <begin position="85"/>
        <end position="145"/>
    </location>
</feature>
<accession>A0A2L2DKE8</accession>
<dbReference type="InterPro" id="IPR000210">
    <property type="entry name" value="BTB/POZ_dom"/>
</dbReference>
<comment type="similarity">
    <text evidence="1">Belongs to the mimivirus BTB/WD family.</text>
</comment>
<dbReference type="InterPro" id="IPR011333">
    <property type="entry name" value="SKP1/BTB/POZ_sf"/>
</dbReference>
<dbReference type="Pfam" id="PF02214">
    <property type="entry name" value="BTB_2"/>
    <property type="match status" value="1"/>
</dbReference>
<dbReference type="InterPro" id="IPR003131">
    <property type="entry name" value="T1-type_BTB"/>
</dbReference>
<protein>
    <submittedName>
        <fullName evidence="3">BTB POZ domain-containing</fullName>
    </submittedName>
</protein>
<dbReference type="GO" id="GO:0051260">
    <property type="term" value="P:protein homooligomerization"/>
    <property type="evidence" value="ECO:0007669"/>
    <property type="project" value="InterPro"/>
</dbReference>